<reference evidence="3" key="1">
    <citation type="submission" date="2016-10" db="EMBL/GenBank/DDBJ databases">
        <authorList>
            <person name="Varghese N."/>
            <person name="Submissions S."/>
        </authorList>
    </citation>
    <scope>NUCLEOTIDE SEQUENCE [LARGE SCALE GENOMIC DNA]</scope>
    <source>
        <strain evidence="3">DSM 44232</strain>
    </source>
</reference>
<proteinExistence type="predicted"/>
<evidence type="ECO:0000313" key="2">
    <source>
        <dbReference type="EMBL" id="SFR29864.1"/>
    </source>
</evidence>
<evidence type="ECO:0000256" key="1">
    <source>
        <dbReference type="SAM" id="Phobius"/>
    </source>
</evidence>
<feature type="transmembrane region" description="Helical" evidence="1">
    <location>
        <begin position="72"/>
        <end position="94"/>
    </location>
</feature>
<name>A0A1I6FJ07_9PSEU</name>
<gene>
    <name evidence="2" type="ORF">SAMN04488564_12253</name>
</gene>
<feature type="transmembrane region" description="Helical" evidence="1">
    <location>
        <begin position="12"/>
        <end position="30"/>
    </location>
</feature>
<dbReference type="OrthoDB" id="3579673at2"/>
<keyword evidence="1" id="KW-1133">Transmembrane helix</keyword>
<dbReference type="RefSeq" id="WP_093606245.1">
    <property type="nucleotide sequence ID" value="NZ_FOYL01000022.1"/>
</dbReference>
<dbReference type="Pfam" id="PF12679">
    <property type="entry name" value="ABC2_membrane_2"/>
    <property type="match status" value="1"/>
</dbReference>
<feature type="transmembrane region" description="Helical" evidence="1">
    <location>
        <begin position="189"/>
        <end position="207"/>
    </location>
</feature>
<keyword evidence="3" id="KW-1185">Reference proteome</keyword>
<dbReference type="AlphaFoldDB" id="A0A1I6FJ07"/>
<evidence type="ECO:0000313" key="3">
    <source>
        <dbReference type="Proteomes" id="UP000198583"/>
    </source>
</evidence>
<dbReference type="Proteomes" id="UP000198583">
    <property type="component" value="Unassembled WGS sequence"/>
</dbReference>
<feature type="transmembrane region" description="Helical" evidence="1">
    <location>
        <begin position="300"/>
        <end position="321"/>
    </location>
</feature>
<keyword evidence="1" id="KW-0812">Transmembrane</keyword>
<dbReference type="GO" id="GO:0005886">
    <property type="term" value="C:plasma membrane"/>
    <property type="evidence" value="ECO:0007669"/>
    <property type="project" value="UniProtKB-SubCell"/>
</dbReference>
<accession>A0A1I6FJ07</accession>
<sequence length="325" mass="34764">MIWASFRLQRVQLLTLLGVLVVGAGVLVLLRSNMVDAITSAQLTQCAARGGSACASDAQNVFLADWSNLFQIARILIIVMPILIGVFIGAPLFAQELENGTHVLAFTQSVSRTRWMLSKLVVALVPALVVVVVLQYLVWWWLTAAGTLGPRVNGAWNPVNFGIDHVSPIAYTLFAFALGAFIGVVSRRTLVAMTAAFGVFVAVRFVLVGQVNRFVPSERRVAVDAPAARDGGLQVGSGWLDAAGLEVPRARSLAVSDACRTAPSGTPPGQEEFLACMRESGLMNSYALVLPESSAWLAHLYDAAIFGGFAVLLLAGTVWALRRQS</sequence>
<dbReference type="EMBL" id="FOYL01000022">
    <property type="protein sequence ID" value="SFR29864.1"/>
    <property type="molecule type" value="Genomic_DNA"/>
</dbReference>
<organism evidence="2 3">
    <name type="scientific">Lentzea waywayandensis</name>
    <dbReference type="NCBI Taxonomy" id="84724"/>
    <lineage>
        <taxon>Bacteria</taxon>
        <taxon>Bacillati</taxon>
        <taxon>Actinomycetota</taxon>
        <taxon>Actinomycetes</taxon>
        <taxon>Pseudonocardiales</taxon>
        <taxon>Pseudonocardiaceae</taxon>
        <taxon>Lentzea</taxon>
    </lineage>
</organism>
<dbReference type="GO" id="GO:0140359">
    <property type="term" value="F:ABC-type transporter activity"/>
    <property type="evidence" value="ECO:0007669"/>
    <property type="project" value="InterPro"/>
</dbReference>
<protein>
    <submittedName>
        <fullName evidence="2">ABC-2 family transporter protein</fullName>
    </submittedName>
</protein>
<feature type="transmembrane region" description="Helical" evidence="1">
    <location>
        <begin position="120"/>
        <end position="142"/>
    </location>
</feature>
<dbReference type="STRING" id="84724.SAMN04488564_12253"/>
<keyword evidence="1" id="KW-0472">Membrane</keyword>
<feature type="transmembrane region" description="Helical" evidence="1">
    <location>
        <begin position="162"/>
        <end position="182"/>
    </location>
</feature>